<dbReference type="GO" id="GO:0034702">
    <property type="term" value="C:monoatomic ion channel complex"/>
    <property type="evidence" value="ECO:0007669"/>
    <property type="project" value="UniProtKB-KW"/>
</dbReference>
<feature type="compositionally biased region" description="Basic and acidic residues" evidence="14">
    <location>
        <begin position="1018"/>
        <end position="1030"/>
    </location>
</feature>
<dbReference type="PRINTS" id="PR01463">
    <property type="entry name" value="EAGCHANLFMLY"/>
</dbReference>
<dbReference type="SUPFAM" id="SSF51206">
    <property type="entry name" value="cAMP-binding domain-like"/>
    <property type="match status" value="1"/>
</dbReference>
<dbReference type="InterPro" id="IPR000700">
    <property type="entry name" value="PAS-assoc_C"/>
</dbReference>
<dbReference type="InterPro" id="IPR005821">
    <property type="entry name" value="Ion_trans_dom"/>
</dbReference>
<keyword evidence="5" id="KW-0631">Potassium channel</keyword>
<feature type="domain" description="Cyclic nucleotide-binding" evidence="16">
    <location>
        <begin position="568"/>
        <end position="685"/>
    </location>
</feature>
<feature type="region of interest" description="Disordered" evidence="14">
    <location>
        <begin position="777"/>
        <end position="831"/>
    </location>
</feature>
<feature type="transmembrane region" description="Helical" evidence="15">
    <location>
        <begin position="237"/>
        <end position="256"/>
    </location>
</feature>
<feature type="compositionally biased region" description="Acidic residues" evidence="14">
    <location>
        <begin position="143"/>
        <end position="155"/>
    </location>
</feature>
<dbReference type="InterPro" id="IPR003938">
    <property type="entry name" value="K_chnl_volt-dep_EAG/ELK/ERG"/>
</dbReference>
<evidence type="ECO:0000259" key="17">
    <source>
        <dbReference type="PROSITE" id="PS50112"/>
    </source>
</evidence>
<feature type="transmembrane region" description="Helical" evidence="15">
    <location>
        <begin position="466"/>
        <end position="490"/>
    </location>
</feature>
<keyword evidence="10 15" id="KW-0472">Membrane</keyword>
<keyword evidence="4 15" id="KW-0812">Transmembrane</keyword>
<comment type="subcellular location">
    <subcellularLocation>
        <location evidence="1">Membrane</location>
        <topology evidence="1">Multi-pass membrane protein</topology>
    </subcellularLocation>
</comment>
<dbReference type="Pfam" id="PF13426">
    <property type="entry name" value="PAS_9"/>
    <property type="match status" value="1"/>
</dbReference>
<evidence type="ECO:0000256" key="5">
    <source>
        <dbReference type="ARBA" id="ARBA00022826"/>
    </source>
</evidence>
<evidence type="ECO:0000256" key="1">
    <source>
        <dbReference type="ARBA" id="ARBA00004141"/>
    </source>
</evidence>
<dbReference type="Proteomes" id="UP001152320">
    <property type="component" value="Chromosome 23"/>
</dbReference>
<dbReference type="GO" id="GO:0005886">
    <property type="term" value="C:plasma membrane"/>
    <property type="evidence" value="ECO:0007669"/>
    <property type="project" value="TreeGrafter"/>
</dbReference>
<dbReference type="InterPro" id="IPR014710">
    <property type="entry name" value="RmlC-like_jellyroll"/>
</dbReference>
<evidence type="ECO:0000256" key="15">
    <source>
        <dbReference type="SAM" id="Phobius"/>
    </source>
</evidence>
<dbReference type="InterPro" id="IPR000595">
    <property type="entry name" value="cNMP-bd_dom"/>
</dbReference>
<keyword evidence="12" id="KW-0407">Ion channel</keyword>
<organism evidence="19 20">
    <name type="scientific">Holothuria leucospilota</name>
    <name type="common">Black long sea cucumber</name>
    <name type="synonym">Mertensiothuria leucospilota</name>
    <dbReference type="NCBI Taxonomy" id="206669"/>
    <lineage>
        <taxon>Eukaryota</taxon>
        <taxon>Metazoa</taxon>
        <taxon>Echinodermata</taxon>
        <taxon>Eleutherozoa</taxon>
        <taxon>Echinozoa</taxon>
        <taxon>Holothuroidea</taxon>
        <taxon>Aspidochirotacea</taxon>
        <taxon>Aspidochirotida</taxon>
        <taxon>Holothuriidae</taxon>
        <taxon>Holothuria</taxon>
    </lineage>
</organism>
<evidence type="ECO:0000313" key="19">
    <source>
        <dbReference type="EMBL" id="KAJ8019959.1"/>
    </source>
</evidence>
<evidence type="ECO:0000256" key="3">
    <source>
        <dbReference type="ARBA" id="ARBA00022538"/>
    </source>
</evidence>
<dbReference type="EMBL" id="JAIZAY010000023">
    <property type="protein sequence ID" value="KAJ8019959.1"/>
    <property type="molecule type" value="Genomic_DNA"/>
</dbReference>
<feature type="region of interest" description="Disordered" evidence="14">
    <location>
        <begin position="720"/>
        <end position="743"/>
    </location>
</feature>
<evidence type="ECO:0000256" key="9">
    <source>
        <dbReference type="ARBA" id="ARBA00023065"/>
    </source>
</evidence>
<dbReference type="GO" id="GO:0042391">
    <property type="term" value="P:regulation of membrane potential"/>
    <property type="evidence" value="ECO:0007669"/>
    <property type="project" value="TreeGrafter"/>
</dbReference>
<evidence type="ECO:0000256" key="8">
    <source>
        <dbReference type="ARBA" id="ARBA00022989"/>
    </source>
</evidence>
<evidence type="ECO:0000256" key="10">
    <source>
        <dbReference type="ARBA" id="ARBA00023136"/>
    </source>
</evidence>
<keyword evidence="2" id="KW-0813">Transport</keyword>
<dbReference type="PANTHER" id="PTHR10217">
    <property type="entry name" value="VOLTAGE AND LIGAND GATED POTASSIUM CHANNEL"/>
    <property type="match status" value="1"/>
</dbReference>
<dbReference type="InterPro" id="IPR018490">
    <property type="entry name" value="cNMP-bd_dom_sf"/>
</dbReference>
<dbReference type="Gene3D" id="2.60.120.10">
    <property type="entry name" value="Jelly Rolls"/>
    <property type="match status" value="1"/>
</dbReference>
<dbReference type="SMART" id="SM00100">
    <property type="entry name" value="cNMP"/>
    <property type="match status" value="1"/>
</dbReference>
<feature type="region of interest" description="Disordered" evidence="14">
    <location>
        <begin position="985"/>
        <end position="1038"/>
    </location>
</feature>
<evidence type="ECO:0000313" key="20">
    <source>
        <dbReference type="Proteomes" id="UP001152320"/>
    </source>
</evidence>
<feature type="transmembrane region" description="Helical" evidence="15">
    <location>
        <begin position="364"/>
        <end position="390"/>
    </location>
</feature>
<keyword evidence="11" id="KW-0325">Glycoprotein</keyword>
<dbReference type="InterPro" id="IPR001610">
    <property type="entry name" value="PAC"/>
</dbReference>
<feature type="domain" description="PAS" evidence="17">
    <location>
        <begin position="38"/>
        <end position="90"/>
    </location>
</feature>
<protein>
    <submittedName>
        <fullName evidence="19">Potassium voltage-gated channel subfamily H member 8</fullName>
    </submittedName>
</protein>
<evidence type="ECO:0000256" key="6">
    <source>
        <dbReference type="ARBA" id="ARBA00022882"/>
    </source>
</evidence>
<evidence type="ECO:0000259" key="16">
    <source>
        <dbReference type="PROSITE" id="PS50042"/>
    </source>
</evidence>
<dbReference type="NCBIfam" id="TIGR00229">
    <property type="entry name" value="sensory_box"/>
    <property type="match status" value="1"/>
</dbReference>
<keyword evidence="8 15" id="KW-1133">Transmembrane helix</keyword>
<keyword evidence="7" id="KW-0630">Potassium</keyword>
<feature type="region of interest" description="Disordered" evidence="14">
    <location>
        <begin position="907"/>
        <end position="930"/>
    </location>
</feature>
<evidence type="ECO:0000256" key="14">
    <source>
        <dbReference type="SAM" id="MobiDB-lite"/>
    </source>
</evidence>
<dbReference type="SUPFAM" id="SSF81324">
    <property type="entry name" value="Voltage-gated potassium channels"/>
    <property type="match status" value="1"/>
</dbReference>
<keyword evidence="20" id="KW-1185">Reference proteome</keyword>
<proteinExistence type="predicted"/>
<dbReference type="FunFam" id="2.60.120.10:FF:000061">
    <property type="entry name" value="Potassium voltage-gated channel subfamily H member 3"/>
    <property type="match status" value="1"/>
</dbReference>
<dbReference type="SUPFAM" id="SSF55785">
    <property type="entry name" value="PYP-like sensor domain (PAS domain)"/>
    <property type="match status" value="1"/>
</dbReference>
<evidence type="ECO:0000256" key="12">
    <source>
        <dbReference type="ARBA" id="ARBA00023303"/>
    </source>
</evidence>
<comment type="catalytic activity">
    <reaction evidence="13">
        <text>K(+)(in) = K(+)(out)</text>
        <dbReference type="Rhea" id="RHEA:29463"/>
        <dbReference type="ChEBI" id="CHEBI:29103"/>
    </reaction>
</comment>
<dbReference type="PRINTS" id="PR01465">
    <property type="entry name" value="ELKCHANNEL"/>
</dbReference>
<dbReference type="AlphaFoldDB" id="A0A9Q0YDX1"/>
<evidence type="ECO:0000256" key="11">
    <source>
        <dbReference type="ARBA" id="ARBA00023180"/>
    </source>
</evidence>
<dbReference type="Pfam" id="PF00520">
    <property type="entry name" value="Ion_trans"/>
    <property type="match status" value="1"/>
</dbReference>
<dbReference type="Pfam" id="PF00027">
    <property type="entry name" value="cNMP_binding"/>
    <property type="match status" value="1"/>
</dbReference>
<dbReference type="GO" id="GO:0005249">
    <property type="term" value="F:voltage-gated potassium channel activity"/>
    <property type="evidence" value="ECO:0007669"/>
    <property type="project" value="InterPro"/>
</dbReference>
<sequence length="1038" mass="116765">MPTRKGLLAPQNTFLDTIATRFDGTHSNFVLGNAQVVNGYPIVYCSDGFCELTGYNRAEVMQKSCACKFLYGPDTSVETIISIENALEEKEELKTESIFHKKDSTPFWCLLDIVPIKNEKSEVVLFLASHKDITKQKMSADIQEGEEAGEEDSNSDSDSLVDGPPANYNYNRRRSRAVLYHLSGHLKEQEKKKRKLKLNSRLLAPKPTNLPEYKVAAMKKSRFIVLHYSTFKSIWDWWVLLATLYIAVVVPYYAAVSPRTEIAIVQYVNILVEITFLTDIIINFRTTFCSKSGQVVYEPRSIALHYLRSWFLIDLPAAVPFDLFGLVIIPNNPGEDVPVVQLIKLIRLLRLLRILSKIEHYSQYSAIVLTFFMLAFALLAHWLGCFWYLIGDRELIRYGEGHHGWLSELAERTNHPFKFEGSNGTVIKDSGPSSVSRYISALYYTLSSLTSIGFGNVSANTNAEKIFTIIIMLIGALAHAAIFGNVTAIIQRMYSRRALYHMKLRDLKDFVRSHHLPPVLKTRMQEYFMTSYSVNMGIDTTEMLHTFPEELRADITMHLNKEFLSLPIFADASQGCLRSLSLRIKTSFCAPGEYIIHQGDSLNVVYFLLNGSMEILRQGMVVAILGKGDLFGCDLNDADAIIQSSGDIHALTYCDLQSITRQELMEVLSCYPEYQQKFQEEIARDLTFNLREGSDADQEERYIYSENALNARSVQLTSISEMQDEDEENSEEEENKETDTKENCTYGMSEETQHMLLEPTNSVGNSLPPDLSPRIVDGVEDEHTNSPRRNAFDFSPEATNHKNTHTKVRNRSLSLNPGKPPSNYFGQTNEGRLKSSYTAPQLSHETGSRSTIDSLCTEELRNEIEHTRNSVERLDRQVCHLSRDVSNLSNDLKSVIRLLQIILPVNQSSPGPAPSPNGPSSSQGSFLRPTSPRMLSVKIDHGDHHPTRFEDIVHVQRQDGVLETSLGGGPLPFSVPVAPHTTLLSPPIKSVTSNGDVKKPSAAPVKETNLVLFQESSDSEKEESGSKIDYDSEEGTDL</sequence>
<dbReference type="Gene3D" id="3.30.450.20">
    <property type="entry name" value="PAS domain"/>
    <property type="match status" value="1"/>
</dbReference>
<evidence type="ECO:0000256" key="7">
    <source>
        <dbReference type="ARBA" id="ARBA00022958"/>
    </source>
</evidence>
<reference evidence="19" key="1">
    <citation type="submission" date="2021-10" db="EMBL/GenBank/DDBJ databases">
        <title>Tropical sea cucumber genome reveals ecological adaptation and Cuvierian tubules defense mechanism.</title>
        <authorList>
            <person name="Chen T."/>
        </authorList>
    </citation>
    <scope>NUCLEOTIDE SEQUENCE</scope>
    <source>
        <strain evidence="19">Nanhai2018</strain>
        <tissue evidence="19">Muscle</tissue>
    </source>
</reference>
<evidence type="ECO:0000256" key="4">
    <source>
        <dbReference type="ARBA" id="ARBA00022692"/>
    </source>
</evidence>
<dbReference type="InterPro" id="IPR000014">
    <property type="entry name" value="PAS"/>
</dbReference>
<comment type="caution">
    <text evidence="19">The sequence shown here is derived from an EMBL/GenBank/DDBJ whole genome shotgun (WGS) entry which is preliminary data.</text>
</comment>
<keyword evidence="6" id="KW-0851">Voltage-gated channel</keyword>
<dbReference type="Gene3D" id="1.10.287.70">
    <property type="match status" value="1"/>
</dbReference>
<dbReference type="Gene3D" id="1.10.1200.260">
    <property type="match status" value="1"/>
</dbReference>
<dbReference type="FunFam" id="3.30.450.20:FF:000001">
    <property type="entry name" value="Potassium voltage-gated channel subfamily H member 7"/>
    <property type="match status" value="1"/>
</dbReference>
<dbReference type="InterPro" id="IPR003950">
    <property type="entry name" value="K_chnl_volt-dep_ELK"/>
</dbReference>
<keyword evidence="3" id="KW-0633">Potassium transport</keyword>
<name>A0A9Q0YDX1_HOLLE</name>
<evidence type="ECO:0000259" key="18">
    <source>
        <dbReference type="PROSITE" id="PS50113"/>
    </source>
</evidence>
<dbReference type="PROSITE" id="PS50113">
    <property type="entry name" value="PAC"/>
    <property type="match status" value="1"/>
</dbReference>
<dbReference type="PANTHER" id="PTHR10217:SF637">
    <property type="entry name" value="EAG-LIKE K[+] CHANNEL, ISOFORM A"/>
    <property type="match status" value="1"/>
</dbReference>
<feature type="transmembrane region" description="Helical" evidence="15">
    <location>
        <begin position="435"/>
        <end position="454"/>
    </location>
</feature>
<dbReference type="CDD" id="cd00130">
    <property type="entry name" value="PAS"/>
    <property type="match status" value="1"/>
</dbReference>
<feature type="compositionally biased region" description="Acidic residues" evidence="14">
    <location>
        <begin position="722"/>
        <end position="736"/>
    </location>
</feature>
<dbReference type="PROSITE" id="PS50112">
    <property type="entry name" value="PAS"/>
    <property type="match status" value="1"/>
</dbReference>
<dbReference type="SMART" id="SM00086">
    <property type="entry name" value="PAC"/>
    <property type="match status" value="1"/>
</dbReference>
<keyword evidence="9" id="KW-0406">Ion transport</keyword>
<feature type="domain" description="PAC" evidence="18">
    <location>
        <begin position="93"/>
        <end position="145"/>
    </location>
</feature>
<dbReference type="CDD" id="cd00038">
    <property type="entry name" value="CAP_ED"/>
    <property type="match status" value="1"/>
</dbReference>
<evidence type="ECO:0000256" key="2">
    <source>
        <dbReference type="ARBA" id="ARBA00022448"/>
    </source>
</evidence>
<dbReference type="InterPro" id="IPR050818">
    <property type="entry name" value="KCNH_animal-type"/>
</dbReference>
<feature type="region of interest" description="Disordered" evidence="14">
    <location>
        <begin position="138"/>
        <end position="169"/>
    </location>
</feature>
<dbReference type="OrthoDB" id="432483at2759"/>
<dbReference type="PROSITE" id="PS50042">
    <property type="entry name" value="CNMP_BINDING_3"/>
    <property type="match status" value="1"/>
</dbReference>
<gene>
    <name evidence="19" type="ORF">HOLleu_41751</name>
</gene>
<evidence type="ECO:0000256" key="13">
    <source>
        <dbReference type="ARBA" id="ARBA00034430"/>
    </source>
</evidence>
<dbReference type="InterPro" id="IPR035965">
    <property type="entry name" value="PAS-like_dom_sf"/>
</dbReference>
<accession>A0A9Q0YDX1</accession>